<keyword evidence="3" id="KW-0238">DNA-binding</keyword>
<dbReference type="InterPro" id="IPR032874">
    <property type="entry name" value="DDE_dom"/>
</dbReference>
<feature type="domain" description="SWIM-type" evidence="6">
    <location>
        <begin position="40"/>
        <end position="74"/>
    </location>
</feature>
<keyword evidence="2" id="KW-0815">Transposition</keyword>
<dbReference type="Pfam" id="PF00872">
    <property type="entry name" value="Transposase_mut"/>
    <property type="match status" value="1"/>
</dbReference>
<dbReference type="InterPro" id="IPR052183">
    <property type="entry name" value="IS_Transposase"/>
</dbReference>
<evidence type="ECO:0000313" key="8">
    <source>
        <dbReference type="EMBL" id="RLG68759.1"/>
    </source>
</evidence>
<dbReference type="PANTHER" id="PTHR35528:SF3">
    <property type="entry name" value="BLL1675 PROTEIN"/>
    <property type="match status" value="1"/>
</dbReference>
<dbReference type="Pfam" id="PF13610">
    <property type="entry name" value="DDE_Tnp_IS240"/>
    <property type="match status" value="1"/>
</dbReference>
<gene>
    <name evidence="8" type="ORF">DRO07_03110</name>
</gene>
<dbReference type="Pfam" id="PF04434">
    <property type="entry name" value="SWIM"/>
    <property type="match status" value="1"/>
</dbReference>
<keyword evidence="4" id="KW-0233">DNA recombination</keyword>
<dbReference type="AlphaFoldDB" id="A0A497JHS7"/>
<dbReference type="InterPro" id="IPR001584">
    <property type="entry name" value="Integrase_cat-core"/>
</dbReference>
<comment type="function">
    <text evidence="1">Involved in the transposition of the insertion sequence.</text>
</comment>
<dbReference type="GO" id="GO:0003677">
    <property type="term" value="F:DNA binding"/>
    <property type="evidence" value="ECO:0007669"/>
    <property type="project" value="UniProtKB-KW"/>
</dbReference>
<keyword evidence="5" id="KW-0862">Zinc</keyword>
<dbReference type="EMBL" id="QMWO01000123">
    <property type="protein sequence ID" value="RLG68759.1"/>
    <property type="molecule type" value="Genomic_DNA"/>
</dbReference>
<organism evidence="8 9">
    <name type="scientific">Candidatus Iainarchaeum sp</name>
    <dbReference type="NCBI Taxonomy" id="3101447"/>
    <lineage>
        <taxon>Archaea</taxon>
        <taxon>Candidatus Iainarchaeota</taxon>
        <taxon>Candidatus Iainarchaeia</taxon>
        <taxon>Candidatus Iainarchaeales</taxon>
        <taxon>Candidatus Iainarchaeaceae</taxon>
        <taxon>Candidatus Iainarchaeum</taxon>
    </lineage>
</organism>
<dbReference type="PROSITE" id="PS50966">
    <property type="entry name" value="ZF_SWIM"/>
    <property type="match status" value="1"/>
</dbReference>
<feature type="domain" description="Integrase catalytic" evidence="7">
    <location>
        <begin position="189"/>
        <end position="351"/>
    </location>
</feature>
<dbReference type="PROSITE" id="PS50994">
    <property type="entry name" value="INTEGRASE"/>
    <property type="match status" value="1"/>
</dbReference>
<evidence type="ECO:0000256" key="5">
    <source>
        <dbReference type="PROSITE-ProRule" id="PRU00325"/>
    </source>
</evidence>
<dbReference type="InterPro" id="IPR047930">
    <property type="entry name" value="Transpos_IS6"/>
</dbReference>
<dbReference type="GO" id="GO:0008270">
    <property type="term" value="F:zinc ion binding"/>
    <property type="evidence" value="ECO:0007669"/>
    <property type="project" value="UniProtKB-KW"/>
</dbReference>
<evidence type="ECO:0000256" key="1">
    <source>
        <dbReference type="ARBA" id="ARBA00002286"/>
    </source>
</evidence>
<keyword evidence="5" id="KW-0863">Zinc-finger</keyword>
<name>A0A497JHS7_9ARCH</name>
<dbReference type="GO" id="GO:0006313">
    <property type="term" value="P:DNA transposition"/>
    <property type="evidence" value="ECO:0007669"/>
    <property type="project" value="InterPro"/>
</dbReference>
<dbReference type="GO" id="GO:0015074">
    <property type="term" value="P:DNA integration"/>
    <property type="evidence" value="ECO:0007669"/>
    <property type="project" value="InterPro"/>
</dbReference>
<dbReference type="InterPro" id="IPR012337">
    <property type="entry name" value="RNaseH-like_sf"/>
</dbReference>
<dbReference type="Proteomes" id="UP000277633">
    <property type="component" value="Unassembled WGS sequence"/>
</dbReference>
<comment type="caution">
    <text evidence="8">The sequence shown here is derived from an EMBL/GenBank/DDBJ whole genome shotgun (WGS) entry which is preliminary data.</text>
</comment>
<dbReference type="PANTHER" id="PTHR35528">
    <property type="entry name" value="BLL1675 PROTEIN"/>
    <property type="match status" value="1"/>
</dbReference>
<dbReference type="InterPro" id="IPR001207">
    <property type="entry name" value="Transposase_mutator"/>
</dbReference>
<dbReference type="Gene3D" id="3.30.420.10">
    <property type="entry name" value="Ribonuclease H-like superfamily/Ribonuclease H"/>
    <property type="match status" value="1"/>
</dbReference>
<evidence type="ECO:0000256" key="3">
    <source>
        <dbReference type="ARBA" id="ARBA00023125"/>
    </source>
</evidence>
<dbReference type="InterPro" id="IPR036397">
    <property type="entry name" value="RNaseH_sf"/>
</dbReference>
<evidence type="ECO:0000313" key="9">
    <source>
        <dbReference type="Proteomes" id="UP000277633"/>
    </source>
</evidence>
<evidence type="ECO:0000256" key="4">
    <source>
        <dbReference type="ARBA" id="ARBA00023172"/>
    </source>
</evidence>
<dbReference type="InterPro" id="IPR007527">
    <property type="entry name" value="Znf_SWIM"/>
</dbReference>
<accession>A0A497JHS7</accession>
<evidence type="ECO:0000259" key="7">
    <source>
        <dbReference type="PROSITE" id="PS50994"/>
    </source>
</evidence>
<protein>
    <submittedName>
        <fullName evidence="8">IS6 family transposase</fullName>
    </submittedName>
</protein>
<sequence>MLKFRRRALRGLGILASGGMIKRISKDQFAVKSEKTNDWYTVKWKEEKWTCTCPDYAKRKKPCKHIYAVNFLLNLPEILIANSDAFARTCPHCGSTKIYSKGYRYNKSGAVKLWYCEKCKKKFKDPILDESAGSKAGLMVIALDLYFKGLSLRQIKDHLWQVYGEDYSPSTVHRWITKLIQKFNEALSNEKIEVGDKWLADETVVKVNGKAKYLWNIMDYETRHHIVSMLSDGRNSEEALKAIKEAIAKAEKPPKKLVTDGLKSYSKALEHLKNLSIQHISNAGIAKKENNNRIERLHGTIKEWIRRKRHLKGIESTIELLEAFRLYYNYVRPNQALPKQEKPRKKLVSIFLK</sequence>
<dbReference type="GO" id="GO:0004803">
    <property type="term" value="F:transposase activity"/>
    <property type="evidence" value="ECO:0007669"/>
    <property type="project" value="InterPro"/>
</dbReference>
<dbReference type="NCBIfam" id="NF033587">
    <property type="entry name" value="transpos_IS6"/>
    <property type="match status" value="1"/>
</dbReference>
<evidence type="ECO:0000256" key="2">
    <source>
        <dbReference type="ARBA" id="ARBA00022578"/>
    </source>
</evidence>
<reference evidence="8 9" key="1">
    <citation type="submission" date="2018-06" db="EMBL/GenBank/DDBJ databases">
        <title>Extensive metabolic versatility and redundancy in microbially diverse, dynamic hydrothermal sediments.</title>
        <authorList>
            <person name="Dombrowski N."/>
            <person name="Teske A."/>
            <person name="Baker B.J."/>
        </authorList>
    </citation>
    <scope>NUCLEOTIDE SEQUENCE [LARGE SCALE GENOMIC DNA]</scope>
    <source>
        <strain evidence="8">B9_G13</strain>
    </source>
</reference>
<dbReference type="SUPFAM" id="SSF53098">
    <property type="entry name" value="Ribonuclease H-like"/>
    <property type="match status" value="1"/>
</dbReference>
<evidence type="ECO:0000259" key="6">
    <source>
        <dbReference type="PROSITE" id="PS50966"/>
    </source>
</evidence>
<keyword evidence="5" id="KW-0479">Metal-binding</keyword>
<proteinExistence type="predicted"/>